<dbReference type="AlphaFoldDB" id="A0A284QNR7"/>
<protein>
    <submittedName>
        <fullName evidence="2">Uncharacterized protein</fullName>
    </submittedName>
</protein>
<evidence type="ECO:0000313" key="3">
    <source>
        <dbReference type="Proteomes" id="UP000219338"/>
    </source>
</evidence>
<feature type="compositionally biased region" description="Low complexity" evidence="1">
    <location>
        <begin position="1"/>
        <end position="23"/>
    </location>
</feature>
<dbReference type="OrthoDB" id="4762016at2759"/>
<dbReference type="OMA" id="FAQEANT"/>
<accession>A0A284QNR7</accession>
<reference evidence="3" key="1">
    <citation type="journal article" date="2017" name="Nat. Ecol. Evol.">
        <title>Genome expansion and lineage-specific genetic innovations in the forest pathogenic fungi Armillaria.</title>
        <authorList>
            <person name="Sipos G."/>
            <person name="Prasanna A.N."/>
            <person name="Walter M.C."/>
            <person name="O'Connor E."/>
            <person name="Balint B."/>
            <person name="Krizsan K."/>
            <person name="Kiss B."/>
            <person name="Hess J."/>
            <person name="Varga T."/>
            <person name="Slot J."/>
            <person name="Riley R."/>
            <person name="Boka B."/>
            <person name="Rigling D."/>
            <person name="Barry K."/>
            <person name="Lee J."/>
            <person name="Mihaltcheva S."/>
            <person name="LaButti K."/>
            <person name="Lipzen A."/>
            <person name="Waldron R."/>
            <person name="Moloney N.M."/>
            <person name="Sperisen C."/>
            <person name="Kredics L."/>
            <person name="Vagvoelgyi C."/>
            <person name="Patrignani A."/>
            <person name="Fitzpatrick D."/>
            <person name="Nagy I."/>
            <person name="Doyle S."/>
            <person name="Anderson J.B."/>
            <person name="Grigoriev I.V."/>
            <person name="Gueldener U."/>
            <person name="Muensterkoetter M."/>
            <person name="Nagy L.G."/>
        </authorList>
    </citation>
    <scope>NUCLEOTIDE SEQUENCE [LARGE SCALE GENOMIC DNA]</scope>
    <source>
        <strain evidence="3">C18/9</strain>
    </source>
</reference>
<sequence length="287" mass="32331">MQASSSYLKFIQSSSSSSSSSSSKSDRPAYSTADSKWIKVNQWDDDLVATAASSSLAVAWIKYKKLATGVNHEYLLFDVSDNTLFVTERYNEDPPDYTVTKAQEANTLLATLTPSSEHTLPERTFARILTLVSKAPNYHWYTGSVYETVRVGLKGVKEEKTDEYKHRGEVELGWWWWAAGSDPETVPIPSLVPPPGVERELPYERIIKDFGQPENLTVYQKVHEKNIGPLQVVFDDPLEKQLTKALRGLVGFILRDLAGPLRRGEKLEGDLPVLRDWLRQASLSVIR</sequence>
<feature type="region of interest" description="Disordered" evidence="1">
    <location>
        <begin position="1"/>
        <end position="29"/>
    </location>
</feature>
<gene>
    <name evidence="2" type="ORF">ARMOST_01354</name>
</gene>
<organism evidence="2 3">
    <name type="scientific">Armillaria ostoyae</name>
    <name type="common">Armillaria root rot fungus</name>
    <dbReference type="NCBI Taxonomy" id="47428"/>
    <lineage>
        <taxon>Eukaryota</taxon>
        <taxon>Fungi</taxon>
        <taxon>Dikarya</taxon>
        <taxon>Basidiomycota</taxon>
        <taxon>Agaricomycotina</taxon>
        <taxon>Agaricomycetes</taxon>
        <taxon>Agaricomycetidae</taxon>
        <taxon>Agaricales</taxon>
        <taxon>Marasmiineae</taxon>
        <taxon>Physalacriaceae</taxon>
        <taxon>Armillaria</taxon>
    </lineage>
</organism>
<evidence type="ECO:0000256" key="1">
    <source>
        <dbReference type="SAM" id="MobiDB-lite"/>
    </source>
</evidence>
<dbReference type="EMBL" id="FUEG01000001">
    <property type="protein sequence ID" value="SJK98097.1"/>
    <property type="molecule type" value="Genomic_DNA"/>
</dbReference>
<dbReference type="Proteomes" id="UP000219338">
    <property type="component" value="Unassembled WGS sequence"/>
</dbReference>
<proteinExistence type="predicted"/>
<keyword evidence="3" id="KW-1185">Reference proteome</keyword>
<name>A0A284QNR7_ARMOS</name>
<evidence type="ECO:0000313" key="2">
    <source>
        <dbReference type="EMBL" id="SJK98097.1"/>
    </source>
</evidence>